<reference evidence="1" key="1">
    <citation type="submission" date="2013-11" db="EMBL/GenBank/DDBJ databases">
        <title>Genome sequence of the fusiform rust pathogen reveals effectors for host alternation and coevolution with pine.</title>
        <authorList>
            <consortium name="DOE Joint Genome Institute"/>
            <person name="Smith K."/>
            <person name="Pendleton A."/>
            <person name="Kubisiak T."/>
            <person name="Anderson C."/>
            <person name="Salamov A."/>
            <person name="Aerts A."/>
            <person name="Riley R."/>
            <person name="Clum A."/>
            <person name="Lindquist E."/>
            <person name="Ence D."/>
            <person name="Campbell M."/>
            <person name="Kronenberg Z."/>
            <person name="Feau N."/>
            <person name="Dhillon B."/>
            <person name="Hamelin R."/>
            <person name="Burleigh J."/>
            <person name="Smith J."/>
            <person name="Yandell M."/>
            <person name="Nelson C."/>
            <person name="Grigoriev I."/>
            <person name="Davis J."/>
        </authorList>
    </citation>
    <scope>NUCLEOTIDE SEQUENCE</scope>
    <source>
        <strain evidence="1">G11</strain>
    </source>
</reference>
<dbReference type="Proteomes" id="UP000886653">
    <property type="component" value="Unassembled WGS sequence"/>
</dbReference>
<evidence type="ECO:0000313" key="1">
    <source>
        <dbReference type="EMBL" id="KAG0145393.1"/>
    </source>
</evidence>
<dbReference type="EMBL" id="MU167277">
    <property type="protein sequence ID" value="KAG0145393.1"/>
    <property type="molecule type" value="Genomic_DNA"/>
</dbReference>
<accession>A0A9P6NG75</accession>
<comment type="caution">
    <text evidence="1">The sequence shown here is derived from an EMBL/GenBank/DDBJ whole genome shotgun (WGS) entry which is preliminary data.</text>
</comment>
<organism evidence="1 2">
    <name type="scientific">Cronartium quercuum f. sp. fusiforme G11</name>
    <dbReference type="NCBI Taxonomy" id="708437"/>
    <lineage>
        <taxon>Eukaryota</taxon>
        <taxon>Fungi</taxon>
        <taxon>Dikarya</taxon>
        <taxon>Basidiomycota</taxon>
        <taxon>Pucciniomycotina</taxon>
        <taxon>Pucciniomycetes</taxon>
        <taxon>Pucciniales</taxon>
        <taxon>Coleosporiaceae</taxon>
        <taxon>Cronartium</taxon>
    </lineage>
</organism>
<evidence type="ECO:0000313" key="2">
    <source>
        <dbReference type="Proteomes" id="UP000886653"/>
    </source>
</evidence>
<keyword evidence="2" id="KW-1185">Reference proteome</keyword>
<gene>
    <name evidence="1" type="ORF">CROQUDRAFT_93867</name>
</gene>
<dbReference type="AlphaFoldDB" id="A0A9P6NG75"/>
<protein>
    <submittedName>
        <fullName evidence="1">Uncharacterized protein</fullName>
    </submittedName>
</protein>
<proteinExistence type="predicted"/>
<name>A0A9P6NG75_9BASI</name>
<sequence length="53" mass="6608">MSWEIFNERLKIVQCDWEQLKSHWGNKIFPETQKSFKLLWKEFLSRSNQHNQL</sequence>